<accession>A0ABV7DY51</accession>
<dbReference type="Pfam" id="PF20256">
    <property type="entry name" value="MoCoBD_2"/>
    <property type="match status" value="1"/>
</dbReference>
<dbReference type="InterPro" id="IPR000674">
    <property type="entry name" value="Ald_Oxase/Xan_DH_a/b"/>
</dbReference>
<dbReference type="Pfam" id="PF01315">
    <property type="entry name" value="Ald_Xan_dh_C"/>
    <property type="match status" value="1"/>
</dbReference>
<comment type="caution">
    <text evidence="4">The sequence shown here is derived from an EMBL/GenBank/DDBJ whole genome shotgun (WGS) entry which is preliminary data.</text>
</comment>
<evidence type="ECO:0000313" key="5">
    <source>
        <dbReference type="Proteomes" id="UP001595445"/>
    </source>
</evidence>
<evidence type="ECO:0000313" key="4">
    <source>
        <dbReference type="EMBL" id="MFC3087255.1"/>
    </source>
</evidence>
<dbReference type="SUPFAM" id="SSF54665">
    <property type="entry name" value="CO dehydrogenase molybdoprotein N-domain-like"/>
    <property type="match status" value="1"/>
</dbReference>
<dbReference type="InterPro" id="IPR037165">
    <property type="entry name" value="AldOxase/xan_DH_Mopterin-bd_sf"/>
</dbReference>
<proteinExistence type="predicted"/>
<feature type="domain" description="Aldehyde oxidase/xanthine dehydrogenase a/b hammerhead" evidence="3">
    <location>
        <begin position="18"/>
        <end position="130"/>
    </location>
</feature>
<dbReference type="InterPro" id="IPR046867">
    <property type="entry name" value="AldOxase/xan_DH_MoCoBD2"/>
</dbReference>
<dbReference type="SMART" id="SM01008">
    <property type="entry name" value="Ald_Xan_dh_C"/>
    <property type="match status" value="1"/>
</dbReference>
<dbReference type="InterPro" id="IPR036856">
    <property type="entry name" value="Ald_Oxase/Xan_DH_a/b_sf"/>
</dbReference>
<keyword evidence="1" id="KW-0500">Molybdenum</keyword>
<gene>
    <name evidence="4" type="ORF">ACFOD6_14475</name>
</gene>
<evidence type="ECO:0000256" key="1">
    <source>
        <dbReference type="ARBA" id="ARBA00022505"/>
    </source>
</evidence>
<keyword evidence="5" id="KW-1185">Reference proteome</keyword>
<dbReference type="PANTHER" id="PTHR11908:SF132">
    <property type="entry name" value="ALDEHYDE OXIDASE 1-RELATED"/>
    <property type="match status" value="1"/>
</dbReference>
<dbReference type="InterPro" id="IPR016208">
    <property type="entry name" value="Ald_Oxase/xanthine_DH-like"/>
</dbReference>
<sequence length="751" mass="78688">MTLIGTREPMLDGLAKATGRLRYAADLRIEGLAHALLLTSPHPHARILSLDATAALTAPGVLGVFWHGNMPAHRYNSSIWFEGQEADADEQMFPATVRHIGDRVAVVVAESLPQAEAARDLVQVSYDPLEPCLTPEAADRMRGPLFDAAGAPTFLNPVAERDFALGDVAAGFAAAAHVTETTVRTPKTHHSAIETHVAIALPEPGGRVCVMAPCQSVHAVQVVVARALGLAAAEVHVIKTPIGGSFGGKAEPVLEPIAAELARRLDRPVRLACDRQQTFTSTRMRSATTTRIRSALSAEGRILARETETLIDVGAYVTGGNYLPGSMLQRHVRLYAIPAETYSGRAVYTNTPPTGAFRGYGSPQINAAGEIHLDIAARRAGLDPVALRLLNAVTPNATEPYTGLCVGNARLADCLREGAAAFRWAGRSARPRDTGRLRRGVGMAAAAHVNGCFPGSDEQTTMTMALGPDGRITMVSALHDLGCGSNTTLAQIAAEVLGLAPAALCITEADTDLCGYDLGTRASRMTYVQGEATRLTALALADRIRGAAGRLANVAPEDLMLAGGGIRNRETGRFTSLAALAADLAHAGLDLPTATVTHAATANPSSHAAHFAEVEVDSLTGLVRVTDYLAAHDIGRAINPMLVEGQIHGGVQIGIGYALFEDVANDRLTGRMGGHSFARYIMANSLEMPPITVRLVEAGEPSGPFGAKAVGEIATIPVAAAVVNAVNAALGTELTDLPLLPARILDALHPA</sequence>
<dbReference type="PANTHER" id="PTHR11908">
    <property type="entry name" value="XANTHINE DEHYDROGENASE"/>
    <property type="match status" value="1"/>
</dbReference>
<dbReference type="RefSeq" id="WP_197642886.1">
    <property type="nucleotide sequence ID" value="NZ_JAEACP010000007.1"/>
</dbReference>
<organism evidence="4 5">
    <name type="scientific">Tabrizicola soli</name>
    <dbReference type="NCBI Taxonomy" id="2185115"/>
    <lineage>
        <taxon>Bacteria</taxon>
        <taxon>Pseudomonadati</taxon>
        <taxon>Pseudomonadota</taxon>
        <taxon>Alphaproteobacteria</taxon>
        <taxon>Rhodobacterales</taxon>
        <taxon>Paracoccaceae</taxon>
        <taxon>Tabrizicola</taxon>
    </lineage>
</organism>
<dbReference type="Gene3D" id="3.90.1170.50">
    <property type="entry name" value="Aldehyde oxidase/xanthine dehydrogenase, a/b hammerhead"/>
    <property type="match status" value="1"/>
</dbReference>
<dbReference type="Gene3D" id="3.30.365.10">
    <property type="entry name" value="Aldehyde oxidase/xanthine dehydrogenase, molybdopterin binding domain"/>
    <property type="match status" value="4"/>
</dbReference>
<protein>
    <submittedName>
        <fullName evidence="4">Xanthine dehydrogenase family protein molybdopterin-binding subunit</fullName>
    </submittedName>
</protein>
<dbReference type="Proteomes" id="UP001595445">
    <property type="component" value="Unassembled WGS sequence"/>
</dbReference>
<evidence type="ECO:0000259" key="3">
    <source>
        <dbReference type="SMART" id="SM01008"/>
    </source>
</evidence>
<keyword evidence="2" id="KW-0560">Oxidoreductase</keyword>
<dbReference type="Pfam" id="PF02738">
    <property type="entry name" value="MoCoBD_1"/>
    <property type="match status" value="1"/>
</dbReference>
<reference evidence="5" key="1">
    <citation type="journal article" date="2019" name="Int. J. Syst. Evol. Microbiol.">
        <title>The Global Catalogue of Microorganisms (GCM) 10K type strain sequencing project: providing services to taxonomists for standard genome sequencing and annotation.</title>
        <authorList>
            <consortium name="The Broad Institute Genomics Platform"/>
            <consortium name="The Broad Institute Genome Sequencing Center for Infectious Disease"/>
            <person name="Wu L."/>
            <person name="Ma J."/>
        </authorList>
    </citation>
    <scope>NUCLEOTIDE SEQUENCE [LARGE SCALE GENOMIC DNA]</scope>
    <source>
        <strain evidence="5">KCTC 62102</strain>
    </source>
</reference>
<evidence type="ECO:0000256" key="2">
    <source>
        <dbReference type="ARBA" id="ARBA00023002"/>
    </source>
</evidence>
<dbReference type="EMBL" id="JBHRSM010000024">
    <property type="protein sequence ID" value="MFC3087255.1"/>
    <property type="molecule type" value="Genomic_DNA"/>
</dbReference>
<name>A0ABV7DY51_9RHOB</name>
<dbReference type="SUPFAM" id="SSF56003">
    <property type="entry name" value="Molybdenum cofactor-binding domain"/>
    <property type="match status" value="1"/>
</dbReference>
<dbReference type="InterPro" id="IPR008274">
    <property type="entry name" value="AldOxase/xan_DH_MoCoBD1"/>
</dbReference>